<proteinExistence type="predicted"/>
<sequence length="64" mass="7475">GRTICKNLLPHLHLVGLKDSFFLNNNTRAKRVLSEGGNRNNHLFFEVCHRLRVSYKIYIHTKAL</sequence>
<evidence type="ECO:0000313" key="1">
    <source>
        <dbReference type="EMBL" id="CDW46397.1"/>
    </source>
</evidence>
<organism evidence="1">
    <name type="scientific">Lepeophtheirus salmonis</name>
    <name type="common">Salmon louse</name>
    <name type="synonym">Caligus salmonis</name>
    <dbReference type="NCBI Taxonomy" id="72036"/>
    <lineage>
        <taxon>Eukaryota</taxon>
        <taxon>Metazoa</taxon>
        <taxon>Ecdysozoa</taxon>
        <taxon>Arthropoda</taxon>
        <taxon>Crustacea</taxon>
        <taxon>Multicrustacea</taxon>
        <taxon>Hexanauplia</taxon>
        <taxon>Copepoda</taxon>
        <taxon>Siphonostomatoida</taxon>
        <taxon>Caligidae</taxon>
        <taxon>Lepeophtheirus</taxon>
    </lineage>
</organism>
<accession>A0A0K2V8C9</accession>
<feature type="non-terminal residue" evidence="1">
    <location>
        <position position="1"/>
    </location>
</feature>
<name>A0A0K2V8C9_LEPSM</name>
<dbReference type="EMBL" id="HACA01029036">
    <property type="protein sequence ID" value="CDW46397.1"/>
    <property type="molecule type" value="Transcribed_RNA"/>
</dbReference>
<reference evidence="1" key="1">
    <citation type="submission" date="2014-05" db="EMBL/GenBank/DDBJ databases">
        <authorList>
            <person name="Chronopoulou M."/>
        </authorList>
    </citation>
    <scope>NUCLEOTIDE SEQUENCE</scope>
    <source>
        <tissue evidence="1">Whole organism</tissue>
    </source>
</reference>
<dbReference type="AlphaFoldDB" id="A0A0K2V8C9"/>
<protein>
    <submittedName>
        <fullName evidence="1">Uncharacterized protein</fullName>
    </submittedName>
</protein>